<dbReference type="AlphaFoldDB" id="A0A6C0IKN7"/>
<sequence>METRGQLINAVKDWVKLDNEIRSIQKIQKDKKKEKDEISNSLMNIMKENEIDCFDLKDGQICYDKKTVKKPITKKTLFDVLTKYYDGDIHEANSVKEFIINNREETTKETIVRKITKQ</sequence>
<proteinExistence type="predicted"/>
<dbReference type="EMBL" id="MN740202">
    <property type="protein sequence ID" value="QHT93200.1"/>
    <property type="molecule type" value="Genomic_DNA"/>
</dbReference>
<organism evidence="1">
    <name type="scientific">viral metagenome</name>
    <dbReference type="NCBI Taxonomy" id="1070528"/>
    <lineage>
        <taxon>unclassified sequences</taxon>
        <taxon>metagenomes</taxon>
        <taxon>organismal metagenomes</taxon>
    </lineage>
</organism>
<dbReference type="InterPro" id="IPR043918">
    <property type="entry name" value="DUF5760"/>
</dbReference>
<reference evidence="1" key="1">
    <citation type="journal article" date="2020" name="Nature">
        <title>Giant virus diversity and host interactions through global metagenomics.</title>
        <authorList>
            <person name="Schulz F."/>
            <person name="Roux S."/>
            <person name="Paez-Espino D."/>
            <person name="Jungbluth S."/>
            <person name="Walsh D.A."/>
            <person name="Denef V.J."/>
            <person name="McMahon K.D."/>
            <person name="Konstantinidis K.T."/>
            <person name="Eloe-Fadrosh E.A."/>
            <person name="Kyrpides N.C."/>
            <person name="Woyke T."/>
        </authorList>
    </citation>
    <scope>NUCLEOTIDE SEQUENCE</scope>
    <source>
        <strain evidence="1">GVMAG-M-3300023210-19</strain>
    </source>
</reference>
<evidence type="ECO:0000313" key="1">
    <source>
        <dbReference type="EMBL" id="QHT93200.1"/>
    </source>
</evidence>
<dbReference type="Pfam" id="PF19064">
    <property type="entry name" value="DUF5760"/>
    <property type="match status" value="1"/>
</dbReference>
<accession>A0A6C0IKN7</accession>
<protein>
    <submittedName>
        <fullName evidence="1">Uncharacterized protein</fullName>
    </submittedName>
</protein>
<name>A0A6C0IKN7_9ZZZZ</name>